<evidence type="ECO:0000256" key="1">
    <source>
        <dbReference type="ARBA" id="ARBA00022737"/>
    </source>
</evidence>
<dbReference type="AlphaFoldDB" id="A0A8K0P4M8"/>
<evidence type="ECO:0000256" key="3">
    <source>
        <dbReference type="PROSITE-ProRule" id="PRU00059"/>
    </source>
</evidence>
<evidence type="ECO:0000313" key="5">
    <source>
        <dbReference type="EMBL" id="KAG8232957.1"/>
    </source>
</evidence>
<dbReference type="Pfam" id="PF00431">
    <property type="entry name" value="CUB"/>
    <property type="match status" value="2"/>
</dbReference>
<evidence type="ECO:0000259" key="4">
    <source>
        <dbReference type="PROSITE" id="PS01180"/>
    </source>
</evidence>
<protein>
    <recommendedName>
        <fullName evidence="4">CUB domain-containing protein</fullName>
    </recommendedName>
</protein>
<dbReference type="PANTHER" id="PTHR24251">
    <property type="entry name" value="OVOCHYMASE-RELATED"/>
    <property type="match status" value="1"/>
</dbReference>
<proteinExistence type="predicted"/>
<dbReference type="PROSITE" id="PS01180">
    <property type="entry name" value="CUB"/>
    <property type="match status" value="2"/>
</dbReference>
<name>A0A8K0P4M8_LADFU</name>
<dbReference type="InterPro" id="IPR000859">
    <property type="entry name" value="CUB_dom"/>
</dbReference>
<dbReference type="CDD" id="cd00041">
    <property type="entry name" value="CUB"/>
    <property type="match status" value="1"/>
</dbReference>
<organism evidence="5 6">
    <name type="scientific">Ladona fulva</name>
    <name type="common">Scarce chaser dragonfly</name>
    <name type="synonym">Libellula fulva</name>
    <dbReference type="NCBI Taxonomy" id="123851"/>
    <lineage>
        <taxon>Eukaryota</taxon>
        <taxon>Metazoa</taxon>
        <taxon>Ecdysozoa</taxon>
        <taxon>Arthropoda</taxon>
        <taxon>Hexapoda</taxon>
        <taxon>Insecta</taxon>
        <taxon>Pterygota</taxon>
        <taxon>Palaeoptera</taxon>
        <taxon>Odonata</taxon>
        <taxon>Epiprocta</taxon>
        <taxon>Anisoptera</taxon>
        <taxon>Libelluloidea</taxon>
        <taxon>Libellulidae</taxon>
        <taxon>Ladona</taxon>
    </lineage>
</organism>
<accession>A0A8K0P4M8</accession>
<dbReference type="PANTHER" id="PTHR24251:SF37">
    <property type="entry name" value="CUB DOMAIN-CONTAINING PROTEIN"/>
    <property type="match status" value="1"/>
</dbReference>
<reference evidence="5" key="2">
    <citation type="submission" date="2017-10" db="EMBL/GenBank/DDBJ databases">
        <title>Ladona fulva Genome sequencing and assembly.</title>
        <authorList>
            <person name="Murali S."/>
            <person name="Richards S."/>
            <person name="Bandaranaike D."/>
            <person name="Bellair M."/>
            <person name="Blankenburg K."/>
            <person name="Chao H."/>
            <person name="Dinh H."/>
            <person name="Doddapaneni H."/>
            <person name="Dugan-Rocha S."/>
            <person name="Elkadiri S."/>
            <person name="Gnanaolivu R."/>
            <person name="Hernandez B."/>
            <person name="Skinner E."/>
            <person name="Javaid M."/>
            <person name="Lee S."/>
            <person name="Li M."/>
            <person name="Ming W."/>
            <person name="Munidasa M."/>
            <person name="Muniz J."/>
            <person name="Nguyen L."/>
            <person name="Hughes D."/>
            <person name="Osuji N."/>
            <person name="Pu L.-L."/>
            <person name="Puazo M."/>
            <person name="Qu C."/>
            <person name="Quiroz J."/>
            <person name="Raj R."/>
            <person name="Weissenberger G."/>
            <person name="Xin Y."/>
            <person name="Zou X."/>
            <person name="Han Y."/>
            <person name="Worley K."/>
            <person name="Muzny D."/>
            <person name="Gibbs R."/>
        </authorList>
    </citation>
    <scope>NUCLEOTIDE SEQUENCE</scope>
    <source>
        <strain evidence="5">Sampled in the wild</strain>
    </source>
</reference>
<feature type="non-terminal residue" evidence="5">
    <location>
        <position position="1"/>
    </location>
</feature>
<keyword evidence="1" id="KW-0677">Repeat</keyword>
<dbReference type="Gene3D" id="2.60.120.290">
    <property type="entry name" value="Spermadhesin, CUB domain"/>
    <property type="match status" value="2"/>
</dbReference>
<dbReference type="Proteomes" id="UP000792457">
    <property type="component" value="Unassembled WGS sequence"/>
</dbReference>
<reference evidence="5" key="1">
    <citation type="submission" date="2013-04" db="EMBL/GenBank/DDBJ databases">
        <authorList>
            <person name="Qu J."/>
            <person name="Murali S.C."/>
            <person name="Bandaranaike D."/>
            <person name="Bellair M."/>
            <person name="Blankenburg K."/>
            <person name="Chao H."/>
            <person name="Dinh H."/>
            <person name="Doddapaneni H."/>
            <person name="Downs B."/>
            <person name="Dugan-Rocha S."/>
            <person name="Elkadiri S."/>
            <person name="Gnanaolivu R.D."/>
            <person name="Hernandez B."/>
            <person name="Javaid M."/>
            <person name="Jayaseelan J.C."/>
            <person name="Lee S."/>
            <person name="Li M."/>
            <person name="Ming W."/>
            <person name="Munidasa M."/>
            <person name="Muniz J."/>
            <person name="Nguyen L."/>
            <person name="Ongeri F."/>
            <person name="Osuji N."/>
            <person name="Pu L.-L."/>
            <person name="Puazo M."/>
            <person name="Qu C."/>
            <person name="Quiroz J."/>
            <person name="Raj R."/>
            <person name="Weissenberger G."/>
            <person name="Xin Y."/>
            <person name="Zou X."/>
            <person name="Han Y."/>
            <person name="Richards S."/>
            <person name="Worley K."/>
            <person name="Muzny D."/>
            <person name="Gibbs R."/>
        </authorList>
    </citation>
    <scope>NUCLEOTIDE SEQUENCE</scope>
    <source>
        <strain evidence="5">Sampled in the wild</strain>
    </source>
</reference>
<feature type="domain" description="CUB" evidence="4">
    <location>
        <begin position="1"/>
        <end position="72"/>
    </location>
</feature>
<sequence>MDLSPNFENEGECSINELYIRDGVDDDAPLVGAYCGTRVPPHITSSGSALHVRFTSRYGATIANFKAFYSVINSACGGELTSEMGAIATPGIPGSYPLNAECVWIIKTSP</sequence>
<feature type="domain" description="CUB" evidence="4">
    <location>
        <begin position="76"/>
        <end position="110"/>
    </location>
</feature>
<evidence type="ECO:0000313" key="6">
    <source>
        <dbReference type="Proteomes" id="UP000792457"/>
    </source>
</evidence>
<keyword evidence="2" id="KW-1015">Disulfide bond</keyword>
<comment type="caution">
    <text evidence="3">Lacks conserved residue(s) required for the propagation of feature annotation.</text>
</comment>
<gene>
    <name evidence="5" type="ORF">J437_LFUL011450</name>
</gene>
<dbReference type="EMBL" id="KZ308674">
    <property type="protein sequence ID" value="KAG8232957.1"/>
    <property type="molecule type" value="Genomic_DNA"/>
</dbReference>
<dbReference type="InterPro" id="IPR035914">
    <property type="entry name" value="Sperma_CUB_dom_sf"/>
</dbReference>
<comment type="caution">
    <text evidence="5">The sequence shown here is derived from an EMBL/GenBank/DDBJ whole genome shotgun (WGS) entry which is preliminary data.</text>
</comment>
<evidence type="ECO:0000256" key="2">
    <source>
        <dbReference type="ARBA" id="ARBA00023157"/>
    </source>
</evidence>
<keyword evidence="6" id="KW-1185">Reference proteome</keyword>
<dbReference type="OrthoDB" id="10009301at2759"/>
<dbReference type="SUPFAM" id="SSF49854">
    <property type="entry name" value="Spermadhesin, CUB domain"/>
    <property type="match status" value="2"/>
</dbReference>